<protein>
    <submittedName>
        <fullName evidence="1">Uncharacterized protein</fullName>
    </submittedName>
</protein>
<keyword evidence="2" id="KW-1185">Reference proteome</keyword>
<dbReference type="STRING" id="1316194.A0A1Q5SMP9"/>
<dbReference type="Proteomes" id="UP000186955">
    <property type="component" value="Unassembled WGS sequence"/>
</dbReference>
<proteinExistence type="predicted"/>
<gene>
    <name evidence="1" type="ORF">PENSUB_13816</name>
</gene>
<comment type="caution">
    <text evidence="1">The sequence shown here is derived from an EMBL/GenBank/DDBJ whole genome shotgun (WGS) entry which is preliminary data.</text>
</comment>
<evidence type="ECO:0000313" key="1">
    <source>
        <dbReference type="EMBL" id="OKO89281.1"/>
    </source>
</evidence>
<accession>A0A1Q5SMP9</accession>
<sequence length="180" mass="20134">MIDPLTTLTTNLQLLDTTKSGRSRRSLSVSQNLDVLLILDLSATAHRTHVNHSAQQLYRPTVDNDSVRFRNMIYVNGRVSPAPLRPTGPLGNQIWTDDSQILLFSVCIPPVPMHAFEEASAETALSAIQGTQPFKDNRRPTSGTWWVEIATSCECLTRFAKLQVIVDSARVCQRLRLLLH</sequence>
<dbReference type="InterPro" id="IPR036691">
    <property type="entry name" value="Endo/exonu/phosph_ase_sf"/>
</dbReference>
<dbReference type="AlphaFoldDB" id="A0A1Q5SMP9"/>
<dbReference type="EMBL" id="MNBE01000775">
    <property type="protein sequence ID" value="OKO89281.1"/>
    <property type="molecule type" value="Genomic_DNA"/>
</dbReference>
<name>A0A1Q5SMP9_9EURO</name>
<evidence type="ECO:0000313" key="2">
    <source>
        <dbReference type="Proteomes" id="UP000186955"/>
    </source>
</evidence>
<dbReference type="SUPFAM" id="SSF56219">
    <property type="entry name" value="DNase I-like"/>
    <property type="match status" value="1"/>
</dbReference>
<reference evidence="1 2" key="1">
    <citation type="submission" date="2016-10" db="EMBL/GenBank/DDBJ databases">
        <title>Genome sequence of the ascomycete fungus Penicillium subrubescens.</title>
        <authorList>
            <person name="De Vries R.P."/>
            <person name="Peng M."/>
            <person name="Dilokpimol A."/>
            <person name="Hilden K."/>
            <person name="Makela M.R."/>
            <person name="Grigoriev I."/>
            <person name="Riley R."/>
            <person name="Granchi Z."/>
        </authorList>
    </citation>
    <scope>NUCLEOTIDE SEQUENCE [LARGE SCALE GENOMIC DNA]</scope>
    <source>
        <strain evidence="1 2">CBS 132785</strain>
    </source>
</reference>
<organism evidence="1 2">
    <name type="scientific">Penicillium subrubescens</name>
    <dbReference type="NCBI Taxonomy" id="1316194"/>
    <lineage>
        <taxon>Eukaryota</taxon>
        <taxon>Fungi</taxon>
        <taxon>Dikarya</taxon>
        <taxon>Ascomycota</taxon>
        <taxon>Pezizomycotina</taxon>
        <taxon>Eurotiomycetes</taxon>
        <taxon>Eurotiomycetidae</taxon>
        <taxon>Eurotiales</taxon>
        <taxon>Aspergillaceae</taxon>
        <taxon>Penicillium</taxon>
    </lineage>
</organism>